<evidence type="ECO:0000313" key="2">
    <source>
        <dbReference type="Proteomes" id="UP000016617"/>
    </source>
</evidence>
<gene>
    <name evidence="1" type="ORF">HMPREF1557_00696</name>
</gene>
<reference evidence="1 2" key="1">
    <citation type="submission" date="2013-06" db="EMBL/GenBank/DDBJ databases">
        <authorList>
            <person name="Weinstock G."/>
            <person name="Sodergren E."/>
            <person name="Lobos E.A."/>
            <person name="Fulton L."/>
            <person name="Fulton R."/>
            <person name="Courtney L."/>
            <person name="Fronick C."/>
            <person name="O'Laughlin M."/>
            <person name="Godfrey J."/>
            <person name="Wilson R.M."/>
            <person name="Miner T."/>
            <person name="Farmer C."/>
            <person name="Delehaunty K."/>
            <person name="Cordes M."/>
            <person name="Minx P."/>
            <person name="Tomlinson C."/>
            <person name="Chen J."/>
            <person name="Wollam A."/>
            <person name="Pepin K.H."/>
            <person name="Bhonagiri V."/>
            <person name="Zhang X."/>
            <person name="Warren W."/>
            <person name="Mitreva M."/>
            <person name="Mardis E.R."/>
            <person name="Wilson R.K."/>
        </authorList>
    </citation>
    <scope>NUCLEOTIDE SEQUENCE [LARGE SCALE GENOMIC DNA]</scope>
    <source>
        <strain evidence="1 2">W1703</strain>
    </source>
</reference>
<dbReference type="Proteomes" id="UP000016617">
    <property type="component" value="Unassembled WGS sequence"/>
</dbReference>
<name>U2KS57_9STRE</name>
<dbReference type="EMBL" id="AWVA01000036">
    <property type="protein sequence ID" value="ERJ77683.1"/>
    <property type="molecule type" value="Genomic_DNA"/>
</dbReference>
<protein>
    <submittedName>
        <fullName evidence="1">Uncharacterized protein</fullName>
    </submittedName>
</protein>
<organism evidence="1 2">
    <name type="scientific">Streptococcus sobrinus W1703</name>
    <dbReference type="NCBI Taxonomy" id="1227275"/>
    <lineage>
        <taxon>Bacteria</taxon>
        <taxon>Bacillati</taxon>
        <taxon>Bacillota</taxon>
        <taxon>Bacilli</taxon>
        <taxon>Lactobacillales</taxon>
        <taxon>Streptococcaceae</taxon>
        <taxon>Streptococcus</taxon>
    </lineage>
</organism>
<comment type="caution">
    <text evidence="1">The sequence shown here is derived from an EMBL/GenBank/DDBJ whole genome shotgun (WGS) entry which is preliminary data.</text>
</comment>
<dbReference type="HOGENOM" id="CLU_2604665_0_0_9"/>
<sequence length="79" mass="8950">MKLLMEQVAKILLQHSQQQLASQKAPVLGNQQQAMLPRIALNPKQRQLTLAPPRLLVPNPPQFSQQQLVRLKVLKLVVL</sequence>
<evidence type="ECO:0000313" key="1">
    <source>
        <dbReference type="EMBL" id="ERJ77683.1"/>
    </source>
</evidence>
<proteinExistence type="predicted"/>
<dbReference type="AlphaFoldDB" id="U2KS57"/>
<accession>U2KS57</accession>